<dbReference type="EMBL" id="JABFRW010000014">
    <property type="protein sequence ID" value="NOT32795.1"/>
    <property type="molecule type" value="Genomic_DNA"/>
</dbReference>
<evidence type="ECO:0000256" key="1">
    <source>
        <dbReference type="ARBA" id="ARBA00007613"/>
    </source>
</evidence>
<dbReference type="Gene3D" id="1.20.1600.10">
    <property type="entry name" value="Outer membrane efflux proteins (OEP)"/>
    <property type="match status" value="1"/>
</dbReference>
<organism evidence="3 4">
    <name type="scientific">Eiseniibacteriota bacterium</name>
    <dbReference type="NCBI Taxonomy" id="2212470"/>
    <lineage>
        <taxon>Bacteria</taxon>
        <taxon>Candidatus Eiseniibacteriota</taxon>
    </lineage>
</organism>
<dbReference type="PANTHER" id="PTHR30203:SF24">
    <property type="entry name" value="BLR4935 PROTEIN"/>
    <property type="match status" value="1"/>
</dbReference>
<dbReference type="AlphaFoldDB" id="A0A849SLL9"/>
<gene>
    <name evidence="3" type="ORF">HOP12_01360</name>
</gene>
<accession>A0A849SLL9</accession>
<keyword evidence="2" id="KW-0732">Signal</keyword>
<dbReference type="PANTHER" id="PTHR30203">
    <property type="entry name" value="OUTER MEMBRANE CATION EFFLUX PROTEIN"/>
    <property type="match status" value="1"/>
</dbReference>
<comment type="caution">
    <text evidence="3">The sequence shown here is derived from an EMBL/GenBank/DDBJ whole genome shotgun (WGS) entry which is preliminary data.</text>
</comment>
<feature type="signal peptide" evidence="2">
    <location>
        <begin position="1"/>
        <end position="19"/>
    </location>
</feature>
<feature type="chain" id="PRO_5032686516" evidence="2">
    <location>
        <begin position="20"/>
        <end position="402"/>
    </location>
</feature>
<dbReference type="InterPro" id="IPR003423">
    <property type="entry name" value="OMP_efflux"/>
</dbReference>
<dbReference type="GO" id="GO:0015562">
    <property type="term" value="F:efflux transmembrane transporter activity"/>
    <property type="evidence" value="ECO:0007669"/>
    <property type="project" value="InterPro"/>
</dbReference>
<dbReference type="Proteomes" id="UP000580839">
    <property type="component" value="Unassembled WGS sequence"/>
</dbReference>
<reference evidence="3 4" key="1">
    <citation type="submission" date="2020-04" db="EMBL/GenBank/DDBJ databases">
        <title>Metagenomic profiling of ammonia- and methane-oxidizing microorganisms in a Dutch drinking water treatment plant.</title>
        <authorList>
            <person name="Poghosyan L."/>
            <person name="Leucker S."/>
        </authorList>
    </citation>
    <scope>NUCLEOTIDE SEQUENCE [LARGE SCALE GENOMIC DNA]</scope>
    <source>
        <strain evidence="3">S-RSF-IL-03</strain>
    </source>
</reference>
<dbReference type="Pfam" id="PF02321">
    <property type="entry name" value="OEP"/>
    <property type="match status" value="1"/>
</dbReference>
<evidence type="ECO:0000256" key="2">
    <source>
        <dbReference type="SAM" id="SignalP"/>
    </source>
</evidence>
<dbReference type="SUPFAM" id="SSF56954">
    <property type="entry name" value="Outer membrane efflux proteins (OEP)"/>
    <property type="match status" value="1"/>
</dbReference>
<comment type="similarity">
    <text evidence="1">Belongs to the outer membrane factor (OMF) (TC 1.B.17) family.</text>
</comment>
<dbReference type="InterPro" id="IPR010131">
    <property type="entry name" value="MdtP/NodT-like"/>
</dbReference>
<name>A0A849SLL9_UNCEI</name>
<evidence type="ECO:0000313" key="3">
    <source>
        <dbReference type="EMBL" id="NOT32795.1"/>
    </source>
</evidence>
<evidence type="ECO:0000313" key="4">
    <source>
        <dbReference type="Proteomes" id="UP000580839"/>
    </source>
</evidence>
<proteinExistence type="inferred from homology"/>
<sequence length="402" mass="43319">MCRGVFVLLACLAASEVRAAAEVSEDSFLDAATRDVRVRAVLDEPLRAARAVRARASVLSNPEAGFDREALSGEPRQDTWSVSWTPPLDGRYWAQDRAAREGLRAAENQRELSALALRSELREAFAAWAVAQDGAVLVERLANLVDRLASRTEAQASRGEASVLSALRLSLARTEIRSEAARLTAELARTRGRVRAWMPGLAPEALPVHPPLPPVPTDTSLGATSPRLAVLEHVLLQAEASASVATRFWSLPEFVVGRQTVRGNLVDLDGETYGVRWRVPLFDRQRGERIEARGRVDAARARRELETVRVREGLAAARSAYATLRGSAALAAGAESAASRVLESATAMFGAGESNVTDLLETLRGVLSGQLAALECYAEALSAHRELEVAAGRPLPLIEGEK</sequence>
<protein>
    <submittedName>
        <fullName evidence="3">TolC family protein</fullName>
    </submittedName>
</protein>